<protein>
    <submittedName>
        <fullName evidence="2">Uncharacterized protein</fullName>
    </submittedName>
</protein>
<evidence type="ECO:0000256" key="1">
    <source>
        <dbReference type="SAM" id="Coils"/>
    </source>
</evidence>
<evidence type="ECO:0000313" key="2">
    <source>
        <dbReference type="EMBL" id="GAH42636.1"/>
    </source>
</evidence>
<proteinExistence type="predicted"/>
<reference evidence="2" key="1">
    <citation type="journal article" date="2014" name="Front. Microbiol.">
        <title>High frequency of phylogenetically diverse reductive dehalogenase-homologous genes in deep subseafloor sedimentary metagenomes.</title>
        <authorList>
            <person name="Kawai M."/>
            <person name="Futagami T."/>
            <person name="Toyoda A."/>
            <person name="Takaki Y."/>
            <person name="Nishi S."/>
            <person name="Hori S."/>
            <person name="Arai W."/>
            <person name="Tsubouchi T."/>
            <person name="Morono Y."/>
            <person name="Uchiyama I."/>
            <person name="Ito T."/>
            <person name="Fujiyama A."/>
            <person name="Inagaki F."/>
            <person name="Takami H."/>
        </authorList>
    </citation>
    <scope>NUCLEOTIDE SEQUENCE</scope>
    <source>
        <strain evidence="2">Expedition CK06-06</strain>
    </source>
</reference>
<comment type="caution">
    <text evidence="2">The sequence shown here is derived from an EMBL/GenBank/DDBJ whole genome shotgun (WGS) entry which is preliminary data.</text>
</comment>
<keyword evidence="1" id="KW-0175">Coiled coil</keyword>
<organism evidence="2">
    <name type="scientific">marine sediment metagenome</name>
    <dbReference type="NCBI Taxonomy" id="412755"/>
    <lineage>
        <taxon>unclassified sequences</taxon>
        <taxon>metagenomes</taxon>
        <taxon>ecological metagenomes</taxon>
    </lineage>
</organism>
<dbReference type="EMBL" id="BARU01009870">
    <property type="protein sequence ID" value="GAH42636.1"/>
    <property type="molecule type" value="Genomic_DNA"/>
</dbReference>
<sequence length="63" mass="7545">MRLNLDKELKEELQGLKEITAQLQMVENQKAELLMQLYRKQGIVQFLQTKINQRNEAKEKEDK</sequence>
<name>X1FAG5_9ZZZZ</name>
<gene>
    <name evidence="2" type="ORF">S03H2_18968</name>
</gene>
<dbReference type="AlphaFoldDB" id="X1FAG5"/>
<accession>X1FAG5</accession>
<feature type="coiled-coil region" evidence="1">
    <location>
        <begin position="9"/>
        <end position="36"/>
    </location>
</feature>